<sequence>MDMNGKPFVAQSYGAGSFSGLSYTLRAGGDVEPPATHTLVTLLERYGDTLWESGKHKANVVAFIYDLYDMMPEKEFTGVSQDMLDRLVNALRKRGNSNATINRKMSALSKLLRKAHKMGDITVLPDFTRKKERAGRVRFLEHDEEVRLFAAIGARNALYERLCIFLVDSGARLGEALGLRWNDLQGSMATFWITKSGRSRSVPLTTRARKAIGHATARGLGPFSGIDQQQFRTVWKLAKQDAGFLDDPDLVPHVLRHTCASRLVRGGIDIRRVQMWLGHQTLQMTMRYAHLASHDLDLCVPVLERANKKASTTTRTKRMPQQTQPEQAC</sequence>
<gene>
    <name evidence="9" type="ORF">LRX75_08445</name>
</gene>
<comment type="similarity">
    <text evidence="1">Belongs to the 'phage' integrase family.</text>
</comment>
<dbReference type="GO" id="GO:0006310">
    <property type="term" value="P:DNA recombination"/>
    <property type="evidence" value="ECO:0007669"/>
    <property type="project" value="UniProtKB-KW"/>
</dbReference>
<keyword evidence="3 5" id="KW-0238">DNA-binding</keyword>
<dbReference type="AlphaFoldDB" id="A0A9X1NPZ6"/>
<dbReference type="InterPro" id="IPR011010">
    <property type="entry name" value="DNA_brk_join_enz"/>
</dbReference>
<dbReference type="Gene3D" id="1.10.150.130">
    <property type="match status" value="1"/>
</dbReference>
<dbReference type="Pfam" id="PF00589">
    <property type="entry name" value="Phage_integrase"/>
    <property type="match status" value="1"/>
</dbReference>
<name>A0A9X1NPZ6_9HYPH</name>
<organism evidence="9 10">
    <name type="scientific">Rhizobium quercicola</name>
    <dbReference type="NCBI Taxonomy" id="2901226"/>
    <lineage>
        <taxon>Bacteria</taxon>
        <taxon>Pseudomonadati</taxon>
        <taxon>Pseudomonadota</taxon>
        <taxon>Alphaproteobacteria</taxon>
        <taxon>Hyphomicrobiales</taxon>
        <taxon>Rhizobiaceae</taxon>
        <taxon>Rhizobium/Agrobacterium group</taxon>
        <taxon>Rhizobium</taxon>
    </lineage>
</organism>
<evidence type="ECO:0000313" key="9">
    <source>
        <dbReference type="EMBL" id="MCD7109072.1"/>
    </source>
</evidence>
<dbReference type="PROSITE" id="PS51898">
    <property type="entry name" value="TYR_RECOMBINASE"/>
    <property type="match status" value="1"/>
</dbReference>
<accession>A0A9X1NPZ6</accession>
<dbReference type="PANTHER" id="PTHR30349">
    <property type="entry name" value="PHAGE INTEGRASE-RELATED"/>
    <property type="match status" value="1"/>
</dbReference>
<dbReference type="Gene3D" id="1.10.443.10">
    <property type="entry name" value="Intergrase catalytic core"/>
    <property type="match status" value="1"/>
</dbReference>
<dbReference type="PANTHER" id="PTHR30349:SF64">
    <property type="entry name" value="PROPHAGE INTEGRASE INTD-RELATED"/>
    <property type="match status" value="1"/>
</dbReference>
<evidence type="ECO:0000256" key="3">
    <source>
        <dbReference type="ARBA" id="ARBA00023125"/>
    </source>
</evidence>
<dbReference type="Proteomes" id="UP001139089">
    <property type="component" value="Unassembled WGS sequence"/>
</dbReference>
<dbReference type="SUPFAM" id="SSF56349">
    <property type="entry name" value="DNA breaking-rejoining enzymes"/>
    <property type="match status" value="1"/>
</dbReference>
<dbReference type="EMBL" id="JAJOZR010000004">
    <property type="protein sequence ID" value="MCD7109072.1"/>
    <property type="molecule type" value="Genomic_DNA"/>
</dbReference>
<dbReference type="InterPro" id="IPR044068">
    <property type="entry name" value="CB"/>
</dbReference>
<dbReference type="CDD" id="cd00796">
    <property type="entry name" value="INT_Rci_Hp1_C"/>
    <property type="match status" value="1"/>
</dbReference>
<dbReference type="InterPro" id="IPR050090">
    <property type="entry name" value="Tyrosine_recombinase_XerCD"/>
</dbReference>
<keyword evidence="10" id="KW-1185">Reference proteome</keyword>
<proteinExistence type="inferred from homology"/>
<evidence type="ECO:0000259" key="7">
    <source>
        <dbReference type="PROSITE" id="PS51898"/>
    </source>
</evidence>
<dbReference type="InterPro" id="IPR010998">
    <property type="entry name" value="Integrase_recombinase_N"/>
</dbReference>
<reference evidence="9" key="1">
    <citation type="submission" date="2021-12" db="EMBL/GenBank/DDBJ databases">
        <authorList>
            <person name="Li Y."/>
        </authorList>
    </citation>
    <scope>NUCLEOTIDE SEQUENCE</scope>
    <source>
        <strain evidence="9">DKSPLA3</strain>
    </source>
</reference>
<keyword evidence="4" id="KW-0233">DNA recombination</keyword>
<feature type="domain" description="Core-binding (CB)" evidence="8">
    <location>
        <begin position="37"/>
        <end position="116"/>
    </location>
</feature>
<evidence type="ECO:0000256" key="4">
    <source>
        <dbReference type="ARBA" id="ARBA00023172"/>
    </source>
</evidence>
<evidence type="ECO:0000259" key="8">
    <source>
        <dbReference type="PROSITE" id="PS51900"/>
    </source>
</evidence>
<dbReference type="GO" id="GO:0015074">
    <property type="term" value="P:DNA integration"/>
    <property type="evidence" value="ECO:0007669"/>
    <property type="project" value="UniProtKB-KW"/>
</dbReference>
<evidence type="ECO:0000256" key="2">
    <source>
        <dbReference type="ARBA" id="ARBA00022908"/>
    </source>
</evidence>
<evidence type="ECO:0000256" key="6">
    <source>
        <dbReference type="SAM" id="MobiDB-lite"/>
    </source>
</evidence>
<dbReference type="InterPro" id="IPR013762">
    <property type="entry name" value="Integrase-like_cat_sf"/>
</dbReference>
<dbReference type="InterPro" id="IPR002104">
    <property type="entry name" value="Integrase_catalytic"/>
</dbReference>
<feature type="region of interest" description="Disordered" evidence="6">
    <location>
        <begin position="309"/>
        <end position="329"/>
    </location>
</feature>
<evidence type="ECO:0000313" key="10">
    <source>
        <dbReference type="Proteomes" id="UP001139089"/>
    </source>
</evidence>
<comment type="caution">
    <text evidence="9">The sequence shown here is derived from an EMBL/GenBank/DDBJ whole genome shotgun (WGS) entry which is preliminary data.</text>
</comment>
<dbReference type="GO" id="GO:0003677">
    <property type="term" value="F:DNA binding"/>
    <property type="evidence" value="ECO:0007669"/>
    <property type="project" value="UniProtKB-UniRule"/>
</dbReference>
<keyword evidence="2" id="KW-0229">DNA integration</keyword>
<evidence type="ECO:0000256" key="1">
    <source>
        <dbReference type="ARBA" id="ARBA00008857"/>
    </source>
</evidence>
<dbReference type="PROSITE" id="PS51900">
    <property type="entry name" value="CB"/>
    <property type="match status" value="1"/>
</dbReference>
<evidence type="ECO:0000256" key="5">
    <source>
        <dbReference type="PROSITE-ProRule" id="PRU01248"/>
    </source>
</evidence>
<protein>
    <submittedName>
        <fullName evidence="9">Site-specific integrase</fullName>
    </submittedName>
</protein>
<feature type="domain" description="Tyr recombinase" evidence="7">
    <location>
        <begin position="135"/>
        <end position="301"/>
    </location>
</feature>